<keyword evidence="2" id="KW-0378">Hydrolase</keyword>
<dbReference type="SUPFAM" id="SSF55729">
    <property type="entry name" value="Acyl-CoA N-acyltransferases (Nat)"/>
    <property type="match status" value="1"/>
</dbReference>
<dbReference type="RefSeq" id="WP_349498011.1">
    <property type="nucleotide sequence ID" value="NZ_BSTJ01000009.1"/>
</dbReference>
<dbReference type="GO" id="GO:0002953">
    <property type="term" value="F:5'-deoxynucleotidase activity"/>
    <property type="evidence" value="ECO:0007669"/>
    <property type="project" value="InterPro"/>
</dbReference>
<name>A0A9W6RMV2_9ACTN</name>
<dbReference type="PANTHER" id="PTHR11845">
    <property type="entry name" value="5'-DEOXYNUCLEOTIDASE HDDC2"/>
    <property type="match status" value="1"/>
</dbReference>
<dbReference type="PROSITE" id="PS51186">
    <property type="entry name" value="GNAT"/>
    <property type="match status" value="1"/>
</dbReference>
<dbReference type="Gene3D" id="1.10.3210.10">
    <property type="entry name" value="Hypothetical protein af1432"/>
    <property type="match status" value="1"/>
</dbReference>
<dbReference type="Proteomes" id="UP001165135">
    <property type="component" value="Unassembled WGS sequence"/>
</dbReference>
<dbReference type="EMBL" id="BSTJ01000009">
    <property type="protein sequence ID" value="GLY78649.1"/>
    <property type="molecule type" value="Genomic_DNA"/>
</dbReference>
<sequence>MEITWLGAGDEERYREIRLRALADAPQAFASTYEDESAFSPDVWTSRLTSDKSVNLLAVEDGATLGMTSALIEDGGVAHIVGMWVAPEARGRGVARHLIDTVAGWAVDQGLRELTLWVAEPNAPARALYESCGFRPAGERQPLPSDTSVMEDRLVREVGSGLLVERSPLPDGLDARLAEQLTFVIEIDRLKAILRQSPLAAAPRRENDAEHSWHLAMMVLVLAEYADEPIDVGHTLRLVLVHDLVEIYAGDTPLYDTAAGVDQRERELAAADELFALLPDDQAGHLRALWDEFEERRTPEARFAKAMDRFQPILLNWMARGGTWKTFDVTADDVRARKAVIGDGSGALWKAARQLIDEGQRRGWVR</sequence>
<proteinExistence type="predicted"/>
<keyword evidence="1" id="KW-0479">Metal-binding</keyword>
<feature type="domain" description="N-acetyltransferase" evidence="3">
    <location>
        <begin position="15"/>
        <end position="155"/>
    </location>
</feature>
<dbReference type="GO" id="GO:0016747">
    <property type="term" value="F:acyltransferase activity, transferring groups other than amino-acyl groups"/>
    <property type="evidence" value="ECO:0007669"/>
    <property type="project" value="InterPro"/>
</dbReference>
<gene>
    <name evidence="4" type="ORF">Airi01_069160</name>
</gene>
<dbReference type="GO" id="GO:0046872">
    <property type="term" value="F:metal ion binding"/>
    <property type="evidence" value="ECO:0007669"/>
    <property type="project" value="UniProtKB-KW"/>
</dbReference>
<evidence type="ECO:0000313" key="4">
    <source>
        <dbReference type="EMBL" id="GLY78649.1"/>
    </source>
</evidence>
<comment type="caution">
    <text evidence="4">The sequence shown here is derived from an EMBL/GenBank/DDBJ whole genome shotgun (WGS) entry which is preliminary data.</text>
</comment>
<evidence type="ECO:0000259" key="3">
    <source>
        <dbReference type="PROSITE" id="PS51186"/>
    </source>
</evidence>
<dbReference type="Gene3D" id="3.40.630.30">
    <property type="match status" value="1"/>
</dbReference>
<dbReference type="GO" id="GO:0005737">
    <property type="term" value="C:cytoplasm"/>
    <property type="evidence" value="ECO:0007669"/>
    <property type="project" value="TreeGrafter"/>
</dbReference>
<dbReference type="InterPro" id="IPR000182">
    <property type="entry name" value="GNAT_dom"/>
</dbReference>
<organism evidence="4 5">
    <name type="scientific">Actinoallomurus iriomotensis</name>
    <dbReference type="NCBI Taxonomy" id="478107"/>
    <lineage>
        <taxon>Bacteria</taxon>
        <taxon>Bacillati</taxon>
        <taxon>Actinomycetota</taxon>
        <taxon>Actinomycetes</taxon>
        <taxon>Streptosporangiales</taxon>
        <taxon>Thermomonosporaceae</taxon>
        <taxon>Actinoallomurus</taxon>
    </lineage>
</organism>
<dbReference type="InterPro" id="IPR016181">
    <property type="entry name" value="Acyl_CoA_acyltransferase"/>
</dbReference>
<evidence type="ECO:0000313" key="5">
    <source>
        <dbReference type="Proteomes" id="UP001165135"/>
    </source>
</evidence>
<dbReference type="InterPro" id="IPR006674">
    <property type="entry name" value="HD_domain"/>
</dbReference>
<dbReference type="AlphaFoldDB" id="A0A9W6RMV2"/>
<dbReference type="Pfam" id="PF13023">
    <property type="entry name" value="HD_3"/>
    <property type="match status" value="1"/>
</dbReference>
<dbReference type="CDD" id="cd04301">
    <property type="entry name" value="NAT_SF"/>
    <property type="match status" value="1"/>
</dbReference>
<protein>
    <recommendedName>
        <fullName evidence="3">N-acetyltransferase domain-containing protein</fullName>
    </recommendedName>
</protein>
<accession>A0A9W6RMV2</accession>
<evidence type="ECO:0000256" key="1">
    <source>
        <dbReference type="ARBA" id="ARBA00022723"/>
    </source>
</evidence>
<reference evidence="4" key="1">
    <citation type="submission" date="2023-03" db="EMBL/GenBank/DDBJ databases">
        <title>Actinoallomurus iriomotensis NBRC 103681.</title>
        <authorList>
            <person name="Ichikawa N."/>
            <person name="Sato H."/>
            <person name="Tonouchi N."/>
        </authorList>
    </citation>
    <scope>NUCLEOTIDE SEQUENCE</scope>
    <source>
        <strain evidence="4">NBRC 103681</strain>
    </source>
</reference>
<dbReference type="Pfam" id="PF00583">
    <property type="entry name" value="Acetyltransf_1"/>
    <property type="match status" value="1"/>
</dbReference>
<dbReference type="SUPFAM" id="SSF109604">
    <property type="entry name" value="HD-domain/PDEase-like"/>
    <property type="match status" value="1"/>
</dbReference>
<dbReference type="PANTHER" id="PTHR11845:SF13">
    <property type="entry name" value="5'-DEOXYNUCLEOTIDASE HDDC2"/>
    <property type="match status" value="1"/>
</dbReference>
<dbReference type="InterPro" id="IPR039356">
    <property type="entry name" value="YfbR/HDDC2"/>
</dbReference>
<evidence type="ECO:0000256" key="2">
    <source>
        <dbReference type="ARBA" id="ARBA00022801"/>
    </source>
</evidence>